<evidence type="ECO:0000313" key="2">
    <source>
        <dbReference type="Proteomes" id="UP000297595"/>
    </source>
</evidence>
<protein>
    <submittedName>
        <fullName evidence="1">Uncharacterized protein</fullName>
    </submittedName>
</protein>
<reference evidence="1 2" key="1">
    <citation type="submission" date="2019-03" db="EMBL/GenBank/DDBJ databases">
        <title>Nematode-trapping fungi genome.</title>
        <authorList>
            <person name="Vidal-Diez De Ulzurrun G."/>
        </authorList>
    </citation>
    <scope>NUCLEOTIDE SEQUENCE [LARGE SCALE GENOMIC DNA]</scope>
    <source>
        <strain evidence="1 2">TWF154</strain>
    </source>
</reference>
<dbReference type="Proteomes" id="UP000297595">
    <property type="component" value="Unassembled WGS sequence"/>
</dbReference>
<proteinExistence type="predicted"/>
<sequence>MTVTLLLVSRSRCDTNLGILRLDGILIVRKGESIDPSPQIQNEKVIDCNTGWTRVYCCGRLINIEVLKMPTGSF</sequence>
<evidence type="ECO:0000313" key="1">
    <source>
        <dbReference type="EMBL" id="TGJ68747.1"/>
    </source>
</evidence>
<accession>A0A8H2HTR4</accession>
<dbReference type="EMBL" id="SOZJ01000003">
    <property type="protein sequence ID" value="TGJ68747.1"/>
    <property type="molecule type" value="Genomic_DNA"/>
</dbReference>
<dbReference type="AlphaFoldDB" id="A0A8H2HTR4"/>
<gene>
    <name evidence="1" type="ORF">EYR41_004833</name>
</gene>
<comment type="caution">
    <text evidence="1">The sequence shown here is derived from an EMBL/GenBank/DDBJ whole genome shotgun (WGS) entry which is preliminary data.</text>
</comment>
<name>A0A8H2HTR4_ORBOL</name>
<organism evidence="1 2">
    <name type="scientific">Orbilia oligospora</name>
    <name type="common">Nematode-trapping fungus</name>
    <name type="synonym">Arthrobotrys oligospora</name>
    <dbReference type="NCBI Taxonomy" id="2813651"/>
    <lineage>
        <taxon>Eukaryota</taxon>
        <taxon>Fungi</taxon>
        <taxon>Dikarya</taxon>
        <taxon>Ascomycota</taxon>
        <taxon>Pezizomycotina</taxon>
        <taxon>Orbiliomycetes</taxon>
        <taxon>Orbiliales</taxon>
        <taxon>Orbiliaceae</taxon>
        <taxon>Orbilia</taxon>
    </lineage>
</organism>